<evidence type="ECO:0000313" key="1">
    <source>
        <dbReference type="Proteomes" id="UP000095283"/>
    </source>
</evidence>
<dbReference type="Proteomes" id="UP000095283">
    <property type="component" value="Unplaced"/>
</dbReference>
<keyword evidence="1" id="KW-1185">Reference proteome</keyword>
<organism evidence="1 2">
    <name type="scientific">Heterorhabditis bacteriophora</name>
    <name type="common">Entomopathogenic nematode worm</name>
    <dbReference type="NCBI Taxonomy" id="37862"/>
    <lineage>
        <taxon>Eukaryota</taxon>
        <taxon>Metazoa</taxon>
        <taxon>Ecdysozoa</taxon>
        <taxon>Nematoda</taxon>
        <taxon>Chromadorea</taxon>
        <taxon>Rhabditida</taxon>
        <taxon>Rhabditina</taxon>
        <taxon>Rhabditomorpha</taxon>
        <taxon>Strongyloidea</taxon>
        <taxon>Heterorhabditidae</taxon>
        <taxon>Heterorhabditis</taxon>
    </lineage>
</organism>
<dbReference type="WBParaSite" id="Hba_00699">
    <property type="protein sequence ID" value="Hba_00699"/>
    <property type="gene ID" value="Hba_00699"/>
</dbReference>
<accession>A0A1I7W7V4</accession>
<dbReference type="AlphaFoldDB" id="A0A1I7W7V4"/>
<sequence>MWMCLAAKMLWRRLYHSRPLKANNPLVFFRYSTDHAIDYRRQFCSEAESQMT</sequence>
<protein>
    <submittedName>
        <fullName evidence="2">Uncharacterized protein</fullName>
    </submittedName>
</protein>
<name>A0A1I7W7V4_HETBA</name>
<reference evidence="2" key="1">
    <citation type="submission" date="2016-11" db="UniProtKB">
        <authorList>
            <consortium name="WormBaseParasite"/>
        </authorList>
    </citation>
    <scope>IDENTIFICATION</scope>
</reference>
<evidence type="ECO:0000313" key="2">
    <source>
        <dbReference type="WBParaSite" id="Hba_00699"/>
    </source>
</evidence>
<proteinExistence type="predicted"/>